<feature type="transmembrane region" description="Helical" evidence="1">
    <location>
        <begin position="361"/>
        <end position="382"/>
    </location>
</feature>
<evidence type="ECO:0000256" key="1">
    <source>
        <dbReference type="SAM" id="Phobius"/>
    </source>
</evidence>
<feature type="transmembrane region" description="Helical" evidence="1">
    <location>
        <begin position="335"/>
        <end position="355"/>
    </location>
</feature>
<feature type="transmembrane region" description="Helical" evidence="1">
    <location>
        <begin position="389"/>
        <end position="409"/>
    </location>
</feature>
<sequence>MHIKSKFINFLKLVFPSGITEWSVFLFFLICYGILGSYIALNYRIIFDSRIPWDAYFSFDNRAIIMSGGSFERHPLAYYFFNWIRELALLISDGKMDSTFRLTLAWMSNITVSLSLVQVFKYLKNIINLPLLVNILLILFFGVFSTNILLSFTPENFTYTLFLLTLYNHYAAIKLKKDEKINPFALILAGISIGGLTVTNIVKAFIPVAFEKNVFRSWKKLGNAVLRVFVTCICFILLYLNRIDFKYKTIFNKTSEQYEKFSNVKTTPTWDMISSFFFGGNILFSNFIIRDKNAKGFDFKALVMDVYSSWIPYIFIAALLLLIFWSYFKNFKNKFVQILMISFVFDVFIHCVMRFGLHTSYIYGGHFVFVYPLLIGWLFYSYKSSPKMVSFLLSVVGILFIYLSINNYIRMTEFFWFLDKYYQ</sequence>
<proteinExistence type="predicted"/>
<name>A0A1H1AIM9_9FLAO</name>
<keyword evidence="1" id="KW-0472">Membrane</keyword>
<evidence type="ECO:0000313" key="2">
    <source>
        <dbReference type="EMBL" id="SDQ39494.1"/>
    </source>
</evidence>
<accession>A0A1H1AIM9</accession>
<feature type="transmembrane region" description="Helical" evidence="1">
    <location>
        <begin position="129"/>
        <end position="150"/>
    </location>
</feature>
<dbReference type="EMBL" id="FNKL01000002">
    <property type="protein sequence ID" value="SDQ39494.1"/>
    <property type="molecule type" value="Genomic_DNA"/>
</dbReference>
<dbReference type="STRING" id="311333.SAMN05421664_1439"/>
<feature type="transmembrane region" description="Helical" evidence="1">
    <location>
        <begin position="270"/>
        <end position="289"/>
    </location>
</feature>
<evidence type="ECO:0000313" key="3">
    <source>
        <dbReference type="Proteomes" id="UP000199627"/>
    </source>
</evidence>
<organism evidence="2 3">
    <name type="scientific">Chryseobacterium soldanellicola</name>
    <dbReference type="NCBI Taxonomy" id="311333"/>
    <lineage>
        <taxon>Bacteria</taxon>
        <taxon>Pseudomonadati</taxon>
        <taxon>Bacteroidota</taxon>
        <taxon>Flavobacteriia</taxon>
        <taxon>Flavobacteriales</taxon>
        <taxon>Weeksellaceae</taxon>
        <taxon>Chryseobacterium group</taxon>
        <taxon>Chryseobacterium</taxon>
    </lineage>
</organism>
<reference evidence="3" key="1">
    <citation type="submission" date="2016-10" db="EMBL/GenBank/DDBJ databases">
        <authorList>
            <person name="Varghese N."/>
            <person name="Submissions S."/>
        </authorList>
    </citation>
    <scope>NUCLEOTIDE SEQUENCE [LARGE SCALE GENOMIC DNA]</scope>
    <source>
        <strain evidence="3">DSM 17072</strain>
    </source>
</reference>
<feature type="transmembrane region" description="Helical" evidence="1">
    <location>
        <begin position="309"/>
        <end position="328"/>
    </location>
</feature>
<keyword evidence="3" id="KW-1185">Reference proteome</keyword>
<feature type="transmembrane region" description="Helical" evidence="1">
    <location>
        <begin position="221"/>
        <end position="240"/>
    </location>
</feature>
<dbReference type="RefSeq" id="WP_317040688.1">
    <property type="nucleotide sequence ID" value="NZ_FNKL01000002.1"/>
</dbReference>
<keyword evidence="1" id="KW-1133">Transmembrane helix</keyword>
<dbReference type="InterPro" id="IPR045726">
    <property type="entry name" value="DUF6080"/>
</dbReference>
<gene>
    <name evidence="2" type="ORF">SAMN05421664_1439</name>
</gene>
<keyword evidence="1" id="KW-0812">Transmembrane</keyword>
<dbReference type="Proteomes" id="UP000199627">
    <property type="component" value="Unassembled WGS sequence"/>
</dbReference>
<dbReference type="AlphaFoldDB" id="A0A1H1AIM9"/>
<protein>
    <recommendedName>
        <fullName evidence="4">Dolichyl-phosphate-mannose-protein mannosyltransferase</fullName>
    </recommendedName>
</protein>
<evidence type="ECO:0008006" key="4">
    <source>
        <dbReference type="Google" id="ProtNLM"/>
    </source>
</evidence>
<dbReference type="Pfam" id="PF19558">
    <property type="entry name" value="DUF6080"/>
    <property type="match status" value="2"/>
</dbReference>
<feature type="transmembrane region" description="Helical" evidence="1">
    <location>
        <begin position="156"/>
        <end position="173"/>
    </location>
</feature>
<feature type="transmembrane region" description="Helical" evidence="1">
    <location>
        <begin position="22"/>
        <end position="41"/>
    </location>
</feature>
<feature type="transmembrane region" description="Helical" evidence="1">
    <location>
        <begin position="185"/>
        <end position="209"/>
    </location>
</feature>